<evidence type="ECO:0000259" key="11">
    <source>
        <dbReference type="PROSITE" id="PS51202"/>
    </source>
</evidence>
<dbReference type="SUPFAM" id="SSF116726">
    <property type="entry name" value="TrkA C-terminal domain-like"/>
    <property type="match status" value="1"/>
</dbReference>
<sequence length="566" mass="61384">MYATRRDWEKFQSFLFGLQSFLAECLCSHLFLQKECFCLCYTKSSLFQGGIVLESNQKQLSAAFKQSSSKLALATEGILVGILAGLGAVVYRYILTYAGAWQQALYQITNFPWLIALFLFLGIMGALTGILVQLAPLSSGSGIPQVSGELLGEMSMRPLPTLFSKYLGGFMAMLAGMSLGREGPSIQIGAAISKAYTKWRKHGDLSQRILLTSGASAGLSAAFNAPIASTLFVVEEVHKNISPFILIPALLASISADLVSKWVFGLTPSFAIKMDQLLPQSSYYLIIILGLVTALVGTTFNQVLLAFQRFLQKHFPNVVVRIALGFLLTGLIVWAFPALAGSGHDLVYQYLEMPWPLKSLILVLIGKLLFTCFCYGTSTPGGIFLPTLVMGCLTGAVSFQVFSLFIDLDPDLLANFVVLGMAGVLTAVVRSPLTSMVLVLEMVGSLQNFLPVAIVAITAYLLAEALKVAPIYDSLYDRMRPLPQDHKEKEAAILEFDVPLTSSLAGKKLADLDLPQEILIASIVRGRASLVPKGATTIQAKDRLLIVTSKDHLAATKKLFREAAKT</sequence>
<keyword evidence="4 10" id="KW-1133">Transmembrane helix</keyword>
<keyword evidence="9" id="KW-0407">Ion channel</keyword>
<evidence type="ECO:0000256" key="5">
    <source>
        <dbReference type="ARBA" id="ARBA00023065"/>
    </source>
</evidence>
<dbReference type="CDD" id="cd01031">
    <property type="entry name" value="EriC"/>
    <property type="match status" value="1"/>
</dbReference>
<feature type="transmembrane region" description="Helical" evidence="10">
    <location>
        <begin position="209"/>
        <end position="234"/>
    </location>
</feature>
<dbReference type="SUPFAM" id="SSF81340">
    <property type="entry name" value="Clc chloride channel"/>
    <property type="match status" value="1"/>
</dbReference>
<comment type="caution">
    <text evidence="12">The sequence shown here is derived from an EMBL/GenBank/DDBJ whole genome shotgun (WGS) entry which is preliminary data.</text>
</comment>
<dbReference type="Proteomes" id="UP000234239">
    <property type="component" value="Unassembled WGS sequence"/>
</dbReference>
<feature type="transmembrane region" description="Helical" evidence="10">
    <location>
        <begin position="283"/>
        <end position="306"/>
    </location>
</feature>
<dbReference type="GO" id="GO:0006813">
    <property type="term" value="P:potassium ion transport"/>
    <property type="evidence" value="ECO:0007669"/>
    <property type="project" value="InterPro"/>
</dbReference>
<keyword evidence="7" id="KW-0869">Chloride channel</keyword>
<dbReference type="PROSITE" id="PS51202">
    <property type="entry name" value="RCK_C"/>
    <property type="match status" value="1"/>
</dbReference>
<evidence type="ECO:0000256" key="1">
    <source>
        <dbReference type="ARBA" id="ARBA00004141"/>
    </source>
</evidence>
<dbReference type="InterPro" id="IPR036721">
    <property type="entry name" value="RCK_C_sf"/>
</dbReference>
<dbReference type="Pfam" id="PF02080">
    <property type="entry name" value="TrkA_C"/>
    <property type="match status" value="1"/>
</dbReference>
<organism evidence="12 13">
    <name type="scientific">Aerococcus sanguinicola</name>
    <dbReference type="NCBI Taxonomy" id="119206"/>
    <lineage>
        <taxon>Bacteria</taxon>
        <taxon>Bacillati</taxon>
        <taxon>Bacillota</taxon>
        <taxon>Bacilli</taxon>
        <taxon>Lactobacillales</taxon>
        <taxon>Aerococcaceae</taxon>
        <taxon>Aerococcus</taxon>
    </lineage>
</organism>
<dbReference type="AlphaFoldDB" id="A0A2I1MJZ1"/>
<feature type="transmembrane region" description="Helical" evidence="10">
    <location>
        <begin position="114"/>
        <end position="138"/>
    </location>
</feature>
<feature type="transmembrane region" description="Helical" evidence="10">
    <location>
        <begin position="241"/>
        <end position="263"/>
    </location>
</feature>
<feature type="transmembrane region" description="Helical" evidence="10">
    <location>
        <begin position="318"/>
        <end position="339"/>
    </location>
</feature>
<dbReference type="EMBL" id="PKGY01000009">
    <property type="protein sequence ID" value="PKZ20447.1"/>
    <property type="molecule type" value="Genomic_DNA"/>
</dbReference>
<comment type="subcellular location">
    <subcellularLocation>
        <location evidence="1">Membrane</location>
        <topology evidence="1">Multi-pass membrane protein</topology>
    </subcellularLocation>
</comment>
<reference evidence="12 13" key="1">
    <citation type="submission" date="2017-12" db="EMBL/GenBank/DDBJ databases">
        <title>Phylogenetic diversity of female urinary microbiome.</title>
        <authorList>
            <person name="Thomas-White K."/>
            <person name="Wolfe A.J."/>
        </authorList>
    </citation>
    <scope>NUCLEOTIDE SEQUENCE [LARGE SCALE GENOMIC DNA]</scope>
    <source>
        <strain evidence="12 13">UMB0139</strain>
    </source>
</reference>
<dbReference type="Pfam" id="PF00654">
    <property type="entry name" value="Voltage_CLC"/>
    <property type="match status" value="1"/>
</dbReference>
<dbReference type="InterPro" id="IPR050368">
    <property type="entry name" value="ClC-type_chloride_channel"/>
</dbReference>
<dbReference type="GO" id="GO:0034707">
    <property type="term" value="C:chloride channel complex"/>
    <property type="evidence" value="ECO:0007669"/>
    <property type="project" value="UniProtKB-KW"/>
</dbReference>
<dbReference type="InterPro" id="IPR006037">
    <property type="entry name" value="RCK_C"/>
</dbReference>
<accession>A0A2I1MJZ1</accession>
<dbReference type="Gene3D" id="3.30.70.1450">
    <property type="entry name" value="Regulator of K+ conductance, C-terminal domain"/>
    <property type="match status" value="1"/>
</dbReference>
<evidence type="ECO:0000256" key="10">
    <source>
        <dbReference type="SAM" id="Phobius"/>
    </source>
</evidence>
<protein>
    <submittedName>
        <fullName evidence="12">ClC family H(+)/Cl(-) exchange transporter</fullName>
    </submittedName>
</protein>
<evidence type="ECO:0000313" key="12">
    <source>
        <dbReference type="EMBL" id="PKZ20447.1"/>
    </source>
</evidence>
<proteinExistence type="predicted"/>
<dbReference type="PANTHER" id="PTHR43427:SF6">
    <property type="entry name" value="CHLORIDE CHANNEL PROTEIN CLC-E"/>
    <property type="match status" value="1"/>
</dbReference>
<feature type="transmembrane region" description="Helical" evidence="10">
    <location>
        <begin position="436"/>
        <end position="462"/>
    </location>
</feature>
<dbReference type="InterPro" id="IPR014743">
    <property type="entry name" value="Cl-channel_core"/>
</dbReference>
<dbReference type="Gene3D" id="1.10.3080.10">
    <property type="entry name" value="Clc chloride channel"/>
    <property type="match status" value="1"/>
</dbReference>
<keyword evidence="3 10" id="KW-0812">Transmembrane</keyword>
<evidence type="ECO:0000256" key="7">
    <source>
        <dbReference type="ARBA" id="ARBA00023173"/>
    </source>
</evidence>
<feature type="domain" description="RCK C-terminal" evidence="11">
    <location>
        <begin position="480"/>
        <end position="562"/>
    </location>
</feature>
<dbReference type="PANTHER" id="PTHR43427">
    <property type="entry name" value="CHLORIDE CHANNEL PROTEIN CLC-E"/>
    <property type="match status" value="1"/>
</dbReference>
<dbReference type="GO" id="GO:0008324">
    <property type="term" value="F:monoatomic cation transmembrane transporter activity"/>
    <property type="evidence" value="ECO:0007669"/>
    <property type="project" value="InterPro"/>
</dbReference>
<keyword evidence="5" id="KW-0406">Ion transport</keyword>
<feature type="transmembrane region" description="Helical" evidence="10">
    <location>
        <begin position="71"/>
        <end position="94"/>
    </location>
</feature>
<feature type="transmembrane region" description="Helical" evidence="10">
    <location>
        <begin position="412"/>
        <end position="429"/>
    </location>
</feature>
<keyword evidence="2" id="KW-0813">Transport</keyword>
<dbReference type="InterPro" id="IPR001807">
    <property type="entry name" value="ClC"/>
</dbReference>
<dbReference type="OrthoDB" id="9812438at2"/>
<evidence type="ECO:0000313" key="13">
    <source>
        <dbReference type="Proteomes" id="UP000234239"/>
    </source>
</evidence>
<name>A0A2I1MJZ1_9LACT</name>
<evidence type="ECO:0000256" key="8">
    <source>
        <dbReference type="ARBA" id="ARBA00023214"/>
    </source>
</evidence>
<gene>
    <name evidence="12" type="ORF">CYJ28_09945</name>
</gene>
<feature type="transmembrane region" description="Helical" evidence="10">
    <location>
        <begin position="383"/>
        <end position="406"/>
    </location>
</feature>
<keyword evidence="8" id="KW-0868">Chloride</keyword>
<evidence type="ECO:0000256" key="6">
    <source>
        <dbReference type="ARBA" id="ARBA00023136"/>
    </source>
</evidence>
<evidence type="ECO:0000256" key="3">
    <source>
        <dbReference type="ARBA" id="ARBA00022692"/>
    </source>
</evidence>
<evidence type="ECO:0000256" key="4">
    <source>
        <dbReference type="ARBA" id="ARBA00022989"/>
    </source>
</evidence>
<keyword evidence="6 10" id="KW-0472">Membrane</keyword>
<dbReference type="GO" id="GO:0005254">
    <property type="term" value="F:chloride channel activity"/>
    <property type="evidence" value="ECO:0007669"/>
    <property type="project" value="UniProtKB-KW"/>
</dbReference>
<evidence type="ECO:0000256" key="9">
    <source>
        <dbReference type="ARBA" id="ARBA00023303"/>
    </source>
</evidence>
<evidence type="ECO:0000256" key="2">
    <source>
        <dbReference type="ARBA" id="ARBA00022448"/>
    </source>
</evidence>
<dbReference type="PRINTS" id="PR00762">
    <property type="entry name" value="CLCHANNEL"/>
</dbReference>